<dbReference type="EMBL" id="PGTN01000144">
    <property type="protein sequence ID" value="PJF46556.1"/>
    <property type="molecule type" value="Genomic_DNA"/>
</dbReference>
<dbReference type="Proteomes" id="UP000230790">
    <property type="component" value="Unassembled WGS sequence"/>
</dbReference>
<reference evidence="1 2" key="1">
    <citation type="submission" date="2017-11" db="EMBL/GenBank/DDBJ databases">
        <title>Evolution of Phototrophy in the Chloroflexi Phylum Driven by Horizontal Gene Transfer.</title>
        <authorList>
            <person name="Ward L.M."/>
            <person name="Hemp J."/>
            <person name="Shih P.M."/>
            <person name="Mcglynn S.E."/>
            <person name="Fischer W."/>
        </authorList>
    </citation>
    <scope>NUCLEOTIDE SEQUENCE [LARGE SCALE GENOMIC DNA]</scope>
    <source>
        <strain evidence="1">JP3_7</strain>
    </source>
</reference>
<dbReference type="InterPro" id="IPR011659">
    <property type="entry name" value="WD40"/>
</dbReference>
<dbReference type="InterPro" id="IPR011042">
    <property type="entry name" value="6-blade_b-propeller_TolB-like"/>
</dbReference>
<protein>
    <recommendedName>
        <fullName evidence="3">Dipeptidylpeptidase IV N-terminal domain-containing protein</fullName>
    </recommendedName>
</protein>
<dbReference type="Gene3D" id="2.120.10.30">
    <property type="entry name" value="TolB, C-terminal domain"/>
    <property type="match status" value="1"/>
</dbReference>
<dbReference type="SUPFAM" id="SSF50960">
    <property type="entry name" value="TolB, C-terminal domain"/>
    <property type="match status" value="1"/>
</dbReference>
<evidence type="ECO:0000313" key="2">
    <source>
        <dbReference type="Proteomes" id="UP000230790"/>
    </source>
</evidence>
<organism evidence="1 2">
    <name type="scientific">Candidatus Thermofonsia Clade 3 bacterium</name>
    <dbReference type="NCBI Taxonomy" id="2364212"/>
    <lineage>
        <taxon>Bacteria</taxon>
        <taxon>Bacillati</taxon>
        <taxon>Chloroflexota</taxon>
        <taxon>Candidatus Thermofontia</taxon>
        <taxon>Candidatus Thermofonsia Clade 3</taxon>
    </lineage>
</organism>
<sequence length="74" mass="8299">DLTDALDRSLVAFAWSPDSRFLYFTLSKDGAINLWRARIPRARRIEIQQVTQAIQPPSNSSPCMSACCGSRMPI</sequence>
<feature type="non-terminal residue" evidence="1">
    <location>
        <position position="1"/>
    </location>
</feature>
<dbReference type="Pfam" id="PF07676">
    <property type="entry name" value="PD40"/>
    <property type="match status" value="1"/>
</dbReference>
<dbReference type="AlphaFoldDB" id="A0A2M8Q9S4"/>
<evidence type="ECO:0008006" key="3">
    <source>
        <dbReference type="Google" id="ProtNLM"/>
    </source>
</evidence>
<gene>
    <name evidence="1" type="ORF">CUN48_13185</name>
</gene>
<comment type="caution">
    <text evidence="1">The sequence shown here is derived from an EMBL/GenBank/DDBJ whole genome shotgun (WGS) entry which is preliminary data.</text>
</comment>
<name>A0A2M8Q9S4_9CHLR</name>
<accession>A0A2M8Q9S4</accession>
<evidence type="ECO:0000313" key="1">
    <source>
        <dbReference type="EMBL" id="PJF46556.1"/>
    </source>
</evidence>
<proteinExistence type="predicted"/>